<protein>
    <recommendedName>
        <fullName evidence="3">Phage protein</fullName>
    </recommendedName>
</protein>
<dbReference type="EMBL" id="JAPMLT010000004">
    <property type="protein sequence ID" value="MCX7570376.1"/>
    <property type="molecule type" value="Genomic_DNA"/>
</dbReference>
<dbReference type="Proteomes" id="UP001208017">
    <property type="component" value="Unassembled WGS sequence"/>
</dbReference>
<organism evidence="1 2">
    <name type="scientific">Tumebacillus lacus</name>
    <dbReference type="NCBI Taxonomy" id="2995335"/>
    <lineage>
        <taxon>Bacteria</taxon>
        <taxon>Bacillati</taxon>
        <taxon>Bacillota</taxon>
        <taxon>Bacilli</taxon>
        <taxon>Bacillales</taxon>
        <taxon>Alicyclobacillaceae</taxon>
        <taxon>Tumebacillus</taxon>
    </lineage>
</organism>
<dbReference type="RefSeq" id="WP_267151621.1">
    <property type="nucleotide sequence ID" value="NZ_JAPMLT010000004.1"/>
</dbReference>
<evidence type="ECO:0000313" key="2">
    <source>
        <dbReference type="Proteomes" id="UP001208017"/>
    </source>
</evidence>
<comment type="caution">
    <text evidence="1">The sequence shown here is derived from an EMBL/GenBank/DDBJ whole genome shotgun (WGS) entry which is preliminary data.</text>
</comment>
<proteinExistence type="predicted"/>
<sequence>MKQSFRIKQGTPAWEKFHRYHTQDDAYIANKESIEALIGCPMEKNLALYTERLYMKQPAEQYRDQFSKQPDRTGYYTAKKNSKINKAWIDFVKAKGLDSYSSTKLRFDLGLLSGRITLYPPMNGGEYYITIETKEDLDQERYDFLEPIAEASLLRIYADHLEQNGGEQE</sequence>
<reference evidence="1 2" key="1">
    <citation type="submission" date="2022-11" db="EMBL/GenBank/DDBJ databases">
        <title>Study of microbial diversity in lake waters.</title>
        <authorList>
            <person name="Zhang J."/>
        </authorList>
    </citation>
    <scope>NUCLEOTIDE SEQUENCE [LARGE SCALE GENOMIC DNA]</scope>
    <source>
        <strain evidence="1 2">DT12</strain>
    </source>
</reference>
<name>A0ABT3X0E4_9BACL</name>
<evidence type="ECO:0008006" key="3">
    <source>
        <dbReference type="Google" id="ProtNLM"/>
    </source>
</evidence>
<gene>
    <name evidence="1" type="ORF">OS242_10410</name>
</gene>
<keyword evidence="2" id="KW-1185">Reference proteome</keyword>
<evidence type="ECO:0000313" key="1">
    <source>
        <dbReference type="EMBL" id="MCX7570376.1"/>
    </source>
</evidence>
<accession>A0ABT3X0E4</accession>